<organism evidence="2 3">
    <name type="scientific">Streptomyces globisporus C-1027</name>
    <dbReference type="NCBI Taxonomy" id="1172567"/>
    <lineage>
        <taxon>Bacteria</taxon>
        <taxon>Bacillati</taxon>
        <taxon>Actinomycetota</taxon>
        <taxon>Actinomycetes</taxon>
        <taxon>Kitasatosporales</taxon>
        <taxon>Streptomycetaceae</taxon>
        <taxon>Streptomyces</taxon>
    </lineage>
</organism>
<dbReference type="SUPFAM" id="SSF53335">
    <property type="entry name" value="S-adenosyl-L-methionine-dependent methyltransferases"/>
    <property type="match status" value="1"/>
</dbReference>
<dbReference type="InterPro" id="IPR029063">
    <property type="entry name" value="SAM-dependent_MTases_sf"/>
</dbReference>
<keyword evidence="2" id="KW-0489">Methyltransferase</keyword>
<evidence type="ECO:0000259" key="1">
    <source>
        <dbReference type="Pfam" id="PF08242"/>
    </source>
</evidence>
<dbReference type="CDD" id="cd02440">
    <property type="entry name" value="AdoMet_MTases"/>
    <property type="match status" value="1"/>
</dbReference>
<dbReference type="InterPro" id="IPR013217">
    <property type="entry name" value="Methyltransf_12"/>
</dbReference>
<dbReference type="AlphaFoldDB" id="A0A0U3KHU1"/>
<sequence>MSAEEVRAIVAAPGNDRLVWNTPLSEEHAARLIAACDPAPGARIADLGSGWGELLMRLVQSAPGATGDGVETDPDAVARGRKLAGERGLADRVRFHPTPAAEWTEDGYDLAVSIGSSHAWPGATARESTANALTALAAAVRPGGRVLFGEGIWQREPTQAALEGIGAEPGDFGSLLELIRLAESVGLRALQVTVADEREWDLFESEGPIGRGQRWALANPDHPLHAEVTAEIDARRTGYYGGYRSSFTLAYLVLSA</sequence>
<reference evidence="2 3" key="1">
    <citation type="journal article" date="2012" name="J. Bacteriol.">
        <title>Draft genome sequence of Streptomyces globisporus C-1027, which produces an antitumor antibiotic consisting of a nine-membered enediyne with a chromoprotein.</title>
        <authorList>
            <person name="Wang L."/>
            <person name="Wang S."/>
            <person name="He Q."/>
            <person name="Yu T."/>
            <person name="Li Q."/>
            <person name="Hong B."/>
        </authorList>
    </citation>
    <scope>NUCLEOTIDE SEQUENCE [LARGE SCALE GENOMIC DNA]</scope>
    <source>
        <strain evidence="2 3">C-1027</strain>
    </source>
</reference>
<keyword evidence="2" id="KW-0808">Transferase</keyword>
<accession>A0A0U3KHU1</accession>
<name>A0A0U3KHU1_STRGL</name>
<dbReference type="GO" id="GO:0032259">
    <property type="term" value="P:methylation"/>
    <property type="evidence" value="ECO:0007669"/>
    <property type="project" value="UniProtKB-KW"/>
</dbReference>
<dbReference type="Gene3D" id="3.40.50.150">
    <property type="entry name" value="Vaccinia Virus protein VP39"/>
    <property type="match status" value="1"/>
</dbReference>
<feature type="domain" description="Methyltransferase type 12" evidence="1">
    <location>
        <begin position="46"/>
        <end position="146"/>
    </location>
</feature>
<proteinExistence type="predicted"/>
<evidence type="ECO:0000313" key="2">
    <source>
        <dbReference type="EMBL" id="ALU95726.1"/>
    </source>
</evidence>
<protein>
    <submittedName>
        <fullName evidence="2">SAM-dependent methyltransferase</fullName>
    </submittedName>
</protein>
<evidence type="ECO:0000313" key="3">
    <source>
        <dbReference type="Proteomes" id="UP000064183"/>
    </source>
</evidence>
<dbReference type="GO" id="GO:0008168">
    <property type="term" value="F:methyltransferase activity"/>
    <property type="evidence" value="ECO:0007669"/>
    <property type="project" value="UniProtKB-KW"/>
</dbReference>
<dbReference type="KEGG" id="sgb:WQO_21850"/>
<gene>
    <name evidence="2" type="ORF">WQO_21850</name>
</gene>
<dbReference type="Pfam" id="PF08242">
    <property type="entry name" value="Methyltransf_12"/>
    <property type="match status" value="1"/>
</dbReference>
<dbReference type="RefSeq" id="WP_058954062.1">
    <property type="nucleotide sequence ID" value="NZ_CP013738.1"/>
</dbReference>
<dbReference type="EMBL" id="CP013738">
    <property type="protein sequence ID" value="ALU95726.1"/>
    <property type="molecule type" value="Genomic_DNA"/>
</dbReference>
<dbReference type="GeneID" id="27785031"/>
<dbReference type="STRING" id="1172567.WQO_21850"/>
<dbReference type="Proteomes" id="UP000064183">
    <property type="component" value="Chromosome"/>
</dbReference>